<comment type="caution">
    <text evidence="2">The sequence shown here is derived from an EMBL/GenBank/DDBJ whole genome shotgun (WGS) entry which is preliminary data.</text>
</comment>
<evidence type="ECO:0000256" key="1">
    <source>
        <dbReference type="SAM" id="MobiDB-lite"/>
    </source>
</evidence>
<feature type="region of interest" description="Disordered" evidence="1">
    <location>
        <begin position="1"/>
        <end position="28"/>
    </location>
</feature>
<feature type="region of interest" description="Disordered" evidence="1">
    <location>
        <begin position="96"/>
        <end position="115"/>
    </location>
</feature>
<accession>A0A4U8V1T4</accession>
<evidence type="ECO:0000313" key="2">
    <source>
        <dbReference type="EMBL" id="TMS38228.1"/>
    </source>
</evidence>
<keyword evidence="3" id="KW-1185">Reference proteome</keyword>
<dbReference type="Proteomes" id="UP000298663">
    <property type="component" value="Unassembled WGS sequence"/>
</dbReference>
<reference evidence="2 3" key="2">
    <citation type="journal article" date="2019" name="G3 (Bethesda)">
        <title>Hybrid Assembly of the Genome of the Entomopathogenic Nematode Steinernema carpocapsae Identifies the X-Chromosome.</title>
        <authorList>
            <person name="Serra L."/>
            <person name="Macchietto M."/>
            <person name="Macias-Munoz A."/>
            <person name="McGill C.J."/>
            <person name="Rodriguez I.M."/>
            <person name="Rodriguez B."/>
            <person name="Murad R."/>
            <person name="Mortazavi A."/>
        </authorList>
    </citation>
    <scope>NUCLEOTIDE SEQUENCE [LARGE SCALE GENOMIC DNA]</scope>
    <source>
        <strain evidence="2 3">ALL</strain>
    </source>
</reference>
<evidence type="ECO:0000313" key="3">
    <source>
        <dbReference type="Proteomes" id="UP000298663"/>
    </source>
</evidence>
<proteinExistence type="predicted"/>
<protein>
    <submittedName>
        <fullName evidence="2">Uncharacterized protein</fullName>
    </submittedName>
</protein>
<organism evidence="2 3">
    <name type="scientific">Steinernema carpocapsae</name>
    <name type="common">Entomopathogenic nematode</name>
    <dbReference type="NCBI Taxonomy" id="34508"/>
    <lineage>
        <taxon>Eukaryota</taxon>
        <taxon>Metazoa</taxon>
        <taxon>Ecdysozoa</taxon>
        <taxon>Nematoda</taxon>
        <taxon>Chromadorea</taxon>
        <taxon>Rhabditida</taxon>
        <taxon>Tylenchina</taxon>
        <taxon>Panagrolaimomorpha</taxon>
        <taxon>Strongyloidoidea</taxon>
        <taxon>Steinernematidae</taxon>
        <taxon>Steinernema</taxon>
    </lineage>
</organism>
<dbReference type="EMBL" id="AZBU02000001">
    <property type="protein sequence ID" value="TMS38228.1"/>
    <property type="molecule type" value="Genomic_DNA"/>
</dbReference>
<gene>
    <name evidence="2" type="ORF">L596_004997</name>
</gene>
<reference evidence="2 3" key="1">
    <citation type="journal article" date="2015" name="Genome Biol.">
        <title>Comparative genomics of Steinernema reveals deeply conserved gene regulatory networks.</title>
        <authorList>
            <person name="Dillman A.R."/>
            <person name="Macchietto M."/>
            <person name="Porter C.F."/>
            <person name="Rogers A."/>
            <person name="Williams B."/>
            <person name="Antoshechkin I."/>
            <person name="Lee M.M."/>
            <person name="Goodwin Z."/>
            <person name="Lu X."/>
            <person name="Lewis E.E."/>
            <person name="Goodrich-Blair H."/>
            <person name="Stock S.P."/>
            <person name="Adams B.J."/>
            <person name="Sternberg P.W."/>
            <person name="Mortazavi A."/>
        </authorList>
    </citation>
    <scope>NUCLEOTIDE SEQUENCE [LARGE SCALE GENOMIC DNA]</scope>
    <source>
        <strain evidence="2 3">ALL</strain>
    </source>
</reference>
<dbReference type="AlphaFoldDB" id="A0A4U8V1T4"/>
<name>A0A4U8V1T4_STECR</name>
<sequence length="139" mass="16060">MARTLIEAQRSASRTKISKSKRPNAKFPQKLYKPKRAVLTTEERAEMEKLAQLLPSRMQAANREVDPFVLINDVTRYINHLTATIVTRVKNGSLPEEALLRPPPQRCRTRGSRSEPWPPTSALFKKYQDLLYSMYLLFT</sequence>
<dbReference type="OrthoDB" id="5816200at2759"/>